<evidence type="ECO:0000313" key="3">
    <source>
        <dbReference type="Proteomes" id="UP000016930"/>
    </source>
</evidence>
<dbReference type="Proteomes" id="UP000016930">
    <property type="component" value="Unassembled WGS sequence"/>
</dbReference>
<accession>M2QUD7</accession>
<name>M2QUD7_CERS8</name>
<feature type="transmembrane region" description="Helical" evidence="1">
    <location>
        <begin position="142"/>
        <end position="164"/>
    </location>
</feature>
<evidence type="ECO:0000256" key="1">
    <source>
        <dbReference type="SAM" id="Phobius"/>
    </source>
</evidence>
<protein>
    <submittedName>
        <fullName evidence="2">Uncharacterized protein</fullName>
    </submittedName>
</protein>
<feature type="transmembrane region" description="Helical" evidence="1">
    <location>
        <begin position="104"/>
        <end position="122"/>
    </location>
</feature>
<keyword evidence="3" id="KW-1185">Reference proteome</keyword>
<feature type="transmembrane region" description="Helical" evidence="1">
    <location>
        <begin position="69"/>
        <end position="92"/>
    </location>
</feature>
<dbReference type="EMBL" id="KB445800">
    <property type="protein sequence ID" value="EMD35695.1"/>
    <property type="molecule type" value="Genomic_DNA"/>
</dbReference>
<dbReference type="OrthoDB" id="2637653at2759"/>
<proteinExistence type="predicted"/>
<sequence length="206" mass="23256">MQSQTIVVEAILALRVFAMYNRNPALVFVIMCLFGAEVLAMTTVLALVIRQETFDDTCSITSAPGFFMIYWRRLCSLIIETVLFALTIVKFYNNDVSHQSLRRTFLFVILEMGLGLTLLYFVSAHHFALLANTLMYTLCKNALAGSFFFWEISIRSFAGSHVLLNLRKLAFERGLDDIGTRILDISRPSHTTTTTLASPTQFTSTE</sequence>
<dbReference type="HOGENOM" id="CLU_1396800_0_0_1"/>
<dbReference type="AlphaFoldDB" id="M2QUD7"/>
<keyword evidence="1" id="KW-0472">Membrane</keyword>
<feature type="transmembrane region" description="Helical" evidence="1">
    <location>
        <begin position="25"/>
        <end position="49"/>
    </location>
</feature>
<gene>
    <name evidence="2" type="ORF">CERSUDRAFT_96804</name>
</gene>
<dbReference type="STRING" id="914234.M2QUD7"/>
<evidence type="ECO:0000313" key="2">
    <source>
        <dbReference type="EMBL" id="EMD35695.1"/>
    </source>
</evidence>
<reference evidence="2 3" key="1">
    <citation type="journal article" date="2012" name="Proc. Natl. Acad. Sci. U.S.A.">
        <title>Comparative genomics of Ceriporiopsis subvermispora and Phanerochaete chrysosporium provide insight into selective ligninolysis.</title>
        <authorList>
            <person name="Fernandez-Fueyo E."/>
            <person name="Ruiz-Duenas F.J."/>
            <person name="Ferreira P."/>
            <person name="Floudas D."/>
            <person name="Hibbett D.S."/>
            <person name="Canessa P."/>
            <person name="Larrondo L.F."/>
            <person name="James T.Y."/>
            <person name="Seelenfreund D."/>
            <person name="Lobos S."/>
            <person name="Polanco R."/>
            <person name="Tello M."/>
            <person name="Honda Y."/>
            <person name="Watanabe T."/>
            <person name="Watanabe T."/>
            <person name="Ryu J.S."/>
            <person name="Kubicek C.P."/>
            <person name="Schmoll M."/>
            <person name="Gaskell J."/>
            <person name="Hammel K.E."/>
            <person name="St John F.J."/>
            <person name="Vanden Wymelenberg A."/>
            <person name="Sabat G."/>
            <person name="Splinter BonDurant S."/>
            <person name="Syed K."/>
            <person name="Yadav J.S."/>
            <person name="Doddapaneni H."/>
            <person name="Subramanian V."/>
            <person name="Lavin J.L."/>
            <person name="Oguiza J.A."/>
            <person name="Perez G."/>
            <person name="Pisabarro A.G."/>
            <person name="Ramirez L."/>
            <person name="Santoyo F."/>
            <person name="Master E."/>
            <person name="Coutinho P.M."/>
            <person name="Henrissat B."/>
            <person name="Lombard V."/>
            <person name="Magnuson J.K."/>
            <person name="Kuees U."/>
            <person name="Hori C."/>
            <person name="Igarashi K."/>
            <person name="Samejima M."/>
            <person name="Held B.W."/>
            <person name="Barry K.W."/>
            <person name="LaButti K.M."/>
            <person name="Lapidus A."/>
            <person name="Lindquist E.A."/>
            <person name="Lucas S.M."/>
            <person name="Riley R."/>
            <person name="Salamov A.A."/>
            <person name="Hoffmeister D."/>
            <person name="Schwenk D."/>
            <person name="Hadar Y."/>
            <person name="Yarden O."/>
            <person name="de Vries R.P."/>
            <person name="Wiebenga A."/>
            <person name="Stenlid J."/>
            <person name="Eastwood D."/>
            <person name="Grigoriev I.V."/>
            <person name="Berka R.M."/>
            <person name="Blanchette R.A."/>
            <person name="Kersten P."/>
            <person name="Martinez A.T."/>
            <person name="Vicuna R."/>
            <person name="Cullen D."/>
        </authorList>
    </citation>
    <scope>NUCLEOTIDE SEQUENCE [LARGE SCALE GENOMIC DNA]</scope>
    <source>
        <strain evidence="2 3">B</strain>
    </source>
</reference>
<keyword evidence="1" id="KW-0812">Transmembrane</keyword>
<keyword evidence="1" id="KW-1133">Transmembrane helix</keyword>
<organism evidence="2 3">
    <name type="scientific">Ceriporiopsis subvermispora (strain B)</name>
    <name type="common">White-rot fungus</name>
    <name type="synonym">Gelatoporia subvermispora</name>
    <dbReference type="NCBI Taxonomy" id="914234"/>
    <lineage>
        <taxon>Eukaryota</taxon>
        <taxon>Fungi</taxon>
        <taxon>Dikarya</taxon>
        <taxon>Basidiomycota</taxon>
        <taxon>Agaricomycotina</taxon>
        <taxon>Agaricomycetes</taxon>
        <taxon>Polyporales</taxon>
        <taxon>Gelatoporiaceae</taxon>
        <taxon>Gelatoporia</taxon>
    </lineage>
</organism>